<dbReference type="Proteomes" id="UP000602510">
    <property type="component" value="Unassembled WGS sequence"/>
</dbReference>
<feature type="transmembrane region" description="Helical" evidence="1">
    <location>
        <begin position="105"/>
        <end position="127"/>
    </location>
</feature>
<proteinExistence type="predicted"/>
<keyword evidence="1" id="KW-1133">Transmembrane helix</keyword>
<keyword evidence="1" id="KW-0812">Transmembrane</keyword>
<reference evidence="2" key="1">
    <citation type="submission" date="2020-04" db="EMBL/GenBank/DDBJ databases">
        <title>Hybrid Assembly of Korean Phytophthora infestans isolates.</title>
        <authorList>
            <person name="Prokchorchik M."/>
            <person name="Lee Y."/>
            <person name="Seo J."/>
            <person name="Cho J.-H."/>
            <person name="Park Y.-E."/>
            <person name="Jang D.-C."/>
            <person name="Im J.-S."/>
            <person name="Choi J.-G."/>
            <person name="Park H.-J."/>
            <person name="Lee G.-B."/>
            <person name="Lee Y.-G."/>
            <person name="Hong S.-Y."/>
            <person name="Cho K."/>
            <person name="Sohn K.H."/>
        </authorList>
    </citation>
    <scope>NUCLEOTIDE SEQUENCE</scope>
    <source>
        <strain evidence="2">KR_1_A1</strain>
    </source>
</reference>
<organism evidence="2 3">
    <name type="scientific">Phytophthora infestans</name>
    <name type="common">Potato late blight agent</name>
    <name type="synonym">Botrytis infestans</name>
    <dbReference type="NCBI Taxonomy" id="4787"/>
    <lineage>
        <taxon>Eukaryota</taxon>
        <taxon>Sar</taxon>
        <taxon>Stramenopiles</taxon>
        <taxon>Oomycota</taxon>
        <taxon>Peronosporomycetes</taxon>
        <taxon>Peronosporales</taxon>
        <taxon>Peronosporaceae</taxon>
        <taxon>Phytophthora</taxon>
    </lineage>
</organism>
<evidence type="ECO:0000256" key="1">
    <source>
        <dbReference type="SAM" id="Phobius"/>
    </source>
</evidence>
<gene>
    <name evidence="2" type="ORF">GN244_ATG20425</name>
</gene>
<dbReference type="InterPro" id="IPR004316">
    <property type="entry name" value="SWEET_rpt"/>
</dbReference>
<feature type="transmembrane region" description="Helical" evidence="1">
    <location>
        <begin position="76"/>
        <end position="99"/>
    </location>
</feature>
<protein>
    <submittedName>
        <fullName evidence="2">Sugar efflux transporter for intercellular exchange</fullName>
    </submittedName>
</protein>
<keyword evidence="1" id="KW-0472">Membrane</keyword>
<dbReference type="EMBL" id="WSZM01001232">
    <property type="protein sequence ID" value="KAF4027934.1"/>
    <property type="molecule type" value="Genomic_DNA"/>
</dbReference>
<evidence type="ECO:0000313" key="3">
    <source>
        <dbReference type="Proteomes" id="UP000602510"/>
    </source>
</evidence>
<accession>A0A833VTJ9</accession>
<comment type="caution">
    <text evidence="2">The sequence shown here is derived from an EMBL/GenBank/DDBJ whole genome shotgun (WGS) entry which is preliminary data.</text>
</comment>
<evidence type="ECO:0000313" key="2">
    <source>
        <dbReference type="EMBL" id="KAF4027934.1"/>
    </source>
</evidence>
<dbReference type="Pfam" id="PF03083">
    <property type="entry name" value="MtN3_slv"/>
    <property type="match status" value="1"/>
</dbReference>
<sequence length="184" mass="20068">MGDWVTLLRVATTIAQCGMILSPCPDIIKAHRNKTTGEVAALPLVSMVVQDRQHFPAPGHASDRPNGVNCLHASGVAFSMLFTVVMMLFSTSLWAALSIVDDDKIIMSLNITGVFLSATQISVYIYYRPNKSIVASEDASVPMDKRISLVILTSNTTQAVKSPIYQSIASPSKRPVFEDRINDK</sequence>
<keyword evidence="3" id="KW-1185">Reference proteome</keyword>
<dbReference type="AlphaFoldDB" id="A0A833VTJ9"/>
<name>A0A833VTJ9_PHYIN</name>
<dbReference type="GO" id="GO:0016020">
    <property type="term" value="C:membrane"/>
    <property type="evidence" value="ECO:0007669"/>
    <property type="project" value="InterPro"/>
</dbReference>
<dbReference type="Gene3D" id="1.20.1280.290">
    <property type="match status" value="1"/>
</dbReference>